<dbReference type="SMART" id="SM00448">
    <property type="entry name" value="REC"/>
    <property type="match status" value="1"/>
</dbReference>
<dbReference type="InterPro" id="IPR003661">
    <property type="entry name" value="HisK_dim/P_dom"/>
</dbReference>
<dbReference type="GO" id="GO:0005524">
    <property type="term" value="F:ATP binding"/>
    <property type="evidence" value="ECO:0007669"/>
    <property type="project" value="UniProtKB-KW"/>
</dbReference>
<dbReference type="EC" id="2.7.13.3" evidence="2"/>
<dbReference type="Pfam" id="PF22588">
    <property type="entry name" value="dCache_1_like"/>
    <property type="match status" value="1"/>
</dbReference>
<dbReference type="PRINTS" id="PR00344">
    <property type="entry name" value="BCTRLSENSOR"/>
</dbReference>
<dbReference type="InterPro" id="IPR036097">
    <property type="entry name" value="HisK_dim/P_sf"/>
</dbReference>
<dbReference type="EMBL" id="JAQQLI010000001">
    <property type="protein sequence ID" value="MDC7784162.1"/>
    <property type="molecule type" value="Genomic_DNA"/>
</dbReference>
<keyword evidence="14" id="KW-1185">Reference proteome</keyword>
<dbReference type="InterPro" id="IPR054327">
    <property type="entry name" value="His-kinase-like_sensor"/>
</dbReference>
<dbReference type="InterPro" id="IPR011006">
    <property type="entry name" value="CheY-like_superfamily"/>
</dbReference>
<dbReference type="Proteomes" id="UP001165652">
    <property type="component" value="Unassembled WGS sequence"/>
</dbReference>
<dbReference type="PANTHER" id="PTHR45339:SF5">
    <property type="entry name" value="HISTIDINE KINASE"/>
    <property type="match status" value="1"/>
</dbReference>
<dbReference type="Pfam" id="PF01627">
    <property type="entry name" value="Hpt"/>
    <property type="match status" value="1"/>
</dbReference>
<dbReference type="SUPFAM" id="SSF47384">
    <property type="entry name" value="Homodimeric domain of signal transducing histidine kinase"/>
    <property type="match status" value="1"/>
</dbReference>
<dbReference type="PANTHER" id="PTHR45339">
    <property type="entry name" value="HYBRID SIGNAL TRANSDUCTION HISTIDINE KINASE J"/>
    <property type="match status" value="1"/>
</dbReference>
<evidence type="ECO:0000259" key="12">
    <source>
        <dbReference type="PROSITE" id="PS50894"/>
    </source>
</evidence>
<sequence length="895" mass="94753">MSRTADQVLDPSGRVAAPPADALPKRIKRPYAGLIAGAVFMIATIVGMNALVLANLRERALDAAEQSLAQRSAILAEQAERAIQSVDLTLSALLEHVPEAVTVDADAFADRLSGLRTHMMLRDKTTGLPQLDALSLIDSTGRLVNFSRFWPAPAVSIADRDHFVRLREERPASSVVSPPLQSRATGHWLVGLHRRLDTIDGSFMGIMSAALSLDYFEALYRSVALSDADSFALMRKDGVLLLRHPSVPAVGRTFALRQDGERAYTERGTSPLDGDERVWAVRPLKTYPLVMVSSTTVEHALTGWRAIAQLSVFLSITGGVIVVVAALCVAMWWNEQNKAVEARTAHMEAENARARAEAELLREREQAAEAANRAKSEFLATMSHEIRTPMNALIGLASTLLESDLDPEQRICVAAMHDAGDNLLRILNDILDFSKLEAGRLEFEELPFSPATLVDNVVSIVGRRAADRGLAVKVAIAPDMPAALIGDAGRLRQVLLNLLSNAVKFTRAGEIRVAVRCVGRDDGRAEIEWLVGDTGIGIPADHIPRLFAKFTQADPSINRRFGGTGLGLAICKRIVDQMGGTIAVESAEGVGTTFRVRIPLAWTDTCAGGPPADDGVVASLHARLAALGRPLRLLIAEDNPTNQLVAVKMLKEFGIVPRLVGDGGEAVAATAETPFDVVLMDVRMPEIDGLEATRLIRARGGPHDDVPIVAITANAYAEDIKTCRAAGMTGFVAKPLRKQALIEAVLNVLPAADATAAGAVPGTGAASGAPPAGADRRGPAADTSVDHALVALLAEEIGADGASLAIGVFLRESEARLARLGGLCPALDRDTIATEAHTLKGAAATIGAVALSELAAELEAAAPVVTPADYRVLLARIDTALAHARGRLAGLAAAA</sequence>
<dbReference type="PROSITE" id="PS50110">
    <property type="entry name" value="RESPONSE_REGULATORY"/>
    <property type="match status" value="1"/>
</dbReference>
<evidence type="ECO:0000256" key="7">
    <source>
        <dbReference type="SAM" id="Coils"/>
    </source>
</evidence>
<dbReference type="SUPFAM" id="SSF55874">
    <property type="entry name" value="ATPase domain of HSP90 chaperone/DNA topoisomerase II/histidine kinase"/>
    <property type="match status" value="1"/>
</dbReference>
<evidence type="ECO:0000256" key="8">
    <source>
        <dbReference type="SAM" id="MobiDB-lite"/>
    </source>
</evidence>
<keyword evidence="3 6" id="KW-0597">Phosphoprotein</keyword>
<dbReference type="CDD" id="cd00082">
    <property type="entry name" value="HisKA"/>
    <property type="match status" value="1"/>
</dbReference>
<dbReference type="PROSITE" id="PS50109">
    <property type="entry name" value="HIS_KIN"/>
    <property type="match status" value="1"/>
</dbReference>
<feature type="compositionally biased region" description="Low complexity" evidence="8">
    <location>
        <begin position="760"/>
        <end position="773"/>
    </location>
</feature>
<feature type="domain" description="Response regulatory" evidence="11">
    <location>
        <begin position="632"/>
        <end position="749"/>
    </location>
</feature>
<keyword evidence="9" id="KW-0812">Transmembrane</keyword>
<dbReference type="InterPro" id="IPR004358">
    <property type="entry name" value="Sig_transdc_His_kin-like_C"/>
</dbReference>
<dbReference type="Pfam" id="PF00512">
    <property type="entry name" value="HisKA"/>
    <property type="match status" value="1"/>
</dbReference>
<gene>
    <name evidence="13" type="ORF">PQJ73_00560</name>
</gene>
<accession>A0ABT5J3Y8</accession>
<dbReference type="InterPro" id="IPR008207">
    <property type="entry name" value="Sig_transdc_His_kin_Hpt_dom"/>
</dbReference>
<dbReference type="Pfam" id="PF02518">
    <property type="entry name" value="HATPase_c"/>
    <property type="match status" value="1"/>
</dbReference>
<dbReference type="InterPro" id="IPR036890">
    <property type="entry name" value="HATPase_C_sf"/>
</dbReference>
<dbReference type="InterPro" id="IPR005467">
    <property type="entry name" value="His_kinase_dom"/>
</dbReference>
<keyword evidence="9" id="KW-0472">Membrane</keyword>
<dbReference type="InterPro" id="IPR036641">
    <property type="entry name" value="HPT_dom_sf"/>
</dbReference>
<evidence type="ECO:0000256" key="2">
    <source>
        <dbReference type="ARBA" id="ARBA00012438"/>
    </source>
</evidence>
<dbReference type="SUPFAM" id="SSF47226">
    <property type="entry name" value="Histidine-containing phosphotransfer domain, HPT domain"/>
    <property type="match status" value="1"/>
</dbReference>
<dbReference type="InterPro" id="IPR001789">
    <property type="entry name" value="Sig_transdc_resp-reg_receiver"/>
</dbReference>
<keyword evidence="4" id="KW-0902">Two-component regulatory system</keyword>
<feature type="domain" description="Histidine kinase" evidence="10">
    <location>
        <begin position="381"/>
        <end position="602"/>
    </location>
</feature>
<keyword evidence="13" id="KW-0547">Nucleotide-binding</keyword>
<feature type="modified residue" description="4-aspartylphosphate" evidence="6">
    <location>
        <position position="681"/>
    </location>
</feature>
<dbReference type="Gene3D" id="1.10.287.130">
    <property type="match status" value="1"/>
</dbReference>
<feature type="domain" description="HPt" evidence="12">
    <location>
        <begin position="798"/>
        <end position="891"/>
    </location>
</feature>
<dbReference type="Gene3D" id="3.30.450.20">
    <property type="entry name" value="PAS domain"/>
    <property type="match status" value="2"/>
</dbReference>
<comment type="catalytic activity">
    <reaction evidence="1">
        <text>ATP + protein L-histidine = ADP + protein N-phospho-L-histidine.</text>
        <dbReference type="EC" id="2.7.13.3"/>
    </reaction>
</comment>
<evidence type="ECO:0000256" key="4">
    <source>
        <dbReference type="ARBA" id="ARBA00023012"/>
    </source>
</evidence>
<evidence type="ECO:0000256" key="3">
    <source>
        <dbReference type="ARBA" id="ARBA00022553"/>
    </source>
</evidence>
<comment type="caution">
    <text evidence="13">The sequence shown here is derived from an EMBL/GenBank/DDBJ whole genome shotgun (WGS) entry which is preliminary data.</text>
</comment>
<keyword evidence="13" id="KW-0067">ATP-binding</keyword>
<dbReference type="PROSITE" id="PS50894">
    <property type="entry name" value="HPT"/>
    <property type="match status" value="1"/>
</dbReference>
<evidence type="ECO:0000259" key="11">
    <source>
        <dbReference type="PROSITE" id="PS50110"/>
    </source>
</evidence>
<evidence type="ECO:0000313" key="13">
    <source>
        <dbReference type="EMBL" id="MDC7784162.1"/>
    </source>
</evidence>
<feature type="modified residue" description="Phosphohistidine" evidence="5">
    <location>
        <position position="837"/>
    </location>
</feature>
<dbReference type="RefSeq" id="WP_272775012.1">
    <property type="nucleotide sequence ID" value="NZ_JAQQLI010000001.1"/>
</dbReference>
<dbReference type="Gene3D" id="3.40.50.2300">
    <property type="match status" value="1"/>
</dbReference>
<dbReference type="CDD" id="cd16922">
    <property type="entry name" value="HATPase_EvgS-ArcB-TorS-like"/>
    <property type="match status" value="1"/>
</dbReference>
<feature type="transmembrane region" description="Helical" evidence="9">
    <location>
        <begin position="31"/>
        <end position="54"/>
    </location>
</feature>
<proteinExistence type="predicted"/>
<keyword evidence="7" id="KW-0175">Coiled coil</keyword>
<dbReference type="InterPro" id="IPR003594">
    <property type="entry name" value="HATPase_dom"/>
</dbReference>
<feature type="transmembrane region" description="Helical" evidence="9">
    <location>
        <begin position="312"/>
        <end position="333"/>
    </location>
</feature>
<dbReference type="Gene3D" id="3.30.565.10">
    <property type="entry name" value="Histidine kinase-like ATPase, C-terminal domain"/>
    <property type="match status" value="1"/>
</dbReference>
<organism evidence="13 14">
    <name type="scientific">Rhodoplanes tepidamans</name>
    <name type="common">Rhodoplanes cryptolactis</name>
    <dbReference type="NCBI Taxonomy" id="200616"/>
    <lineage>
        <taxon>Bacteria</taxon>
        <taxon>Pseudomonadati</taxon>
        <taxon>Pseudomonadota</taxon>
        <taxon>Alphaproteobacteria</taxon>
        <taxon>Hyphomicrobiales</taxon>
        <taxon>Nitrobacteraceae</taxon>
        <taxon>Rhodoplanes</taxon>
    </lineage>
</organism>
<dbReference type="SUPFAM" id="SSF52172">
    <property type="entry name" value="CheY-like"/>
    <property type="match status" value="1"/>
</dbReference>
<evidence type="ECO:0000313" key="14">
    <source>
        <dbReference type="Proteomes" id="UP001165652"/>
    </source>
</evidence>
<dbReference type="SMART" id="SM00387">
    <property type="entry name" value="HATPase_c"/>
    <property type="match status" value="1"/>
</dbReference>
<dbReference type="CDD" id="cd12915">
    <property type="entry name" value="PDC2_DGC_like"/>
    <property type="match status" value="1"/>
</dbReference>
<name>A0ABT5J3Y8_RHOTP</name>
<protein>
    <recommendedName>
        <fullName evidence="2">histidine kinase</fullName>
        <ecNumber evidence="2">2.7.13.3</ecNumber>
    </recommendedName>
</protein>
<evidence type="ECO:0000259" key="10">
    <source>
        <dbReference type="PROSITE" id="PS50109"/>
    </source>
</evidence>
<evidence type="ECO:0000256" key="9">
    <source>
        <dbReference type="SAM" id="Phobius"/>
    </source>
</evidence>
<dbReference type="CDD" id="cd17546">
    <property type="entry name" value="REC_hyHK_CKI1_RcsC-like"/>
    <property type="match status" value="1"/>
</dbReference>
<evidence type="ECO:0000256" key="1">
    <source>
        <dbReference type="ARBA" id="ARBA00000085"/>
    </source>
</evidence>
<dbReference type="Gene3D" id="1.20.120.160">
    <property type="entry name" value="HPT domain"/>
    <property type="match status" value="1"/>
</dbReference>
<feature type="coiled-coil region" evidence="7">
    <location>
        <begin position="337"/>
        <end position="377"/>
    </location>
</feature>
<dbReference type="SMART" id="SM00388">
    <property type="entry name" value="HisKA"/>
    <property type="match status" value="1"/>
</dbReference>
<feature type="region of interest" description="Disordered" evidence="8">
    <location>
        <begin position="760"/>
        <end position="780"/>
    </location>
</feature>
<reference evidence="13" key="1">
    <citation type="journal article" date="2023" name="Microbiol Resour">
        <title>Genome Sequences of Rhodoplanes serenus and Two Thermotolerant Strains, Rhodoplanes tepidamans and 'Rhodoplanes cryptolactis,' Further Refine the Genus.</title>
        <authorList>
            <person name="Rayyan A.A."/>
            <person name="Kyndt J.A."/>
        </authorList>
    </citation>
    <scope>NUCLEOTIDE SEQUENCE</scope>
    <source>
        <strain evidence="13">DSM 9987</strain>
    </source>
</reference>
<evidence type="ECO:0000256" key="5">
    <source>
        <dbReference type="PROSITE-ProRule" id="PRU00110"/>
    </source>
</evidence>
<evidence type="ECO:0000256" key="6">
    <source>
        <dbReference type="PROSITE-ProRule" id="PRU00169"/>
    </source>
</evidence>
<reference evidence="13" key="2">
    <citation type="submission" date="2023-02" db="EMBL/GenBank/DDBJ databases">
        <authorList>
            <person name="Rayyan A."/>
            <person name="Meyer T."/>
            <person name="Kyndt J.A."/>
        </authorList>
    </citation>
    <scope>NUCLEOTIDE SEQUENCE</scope>
    <source>
        <strain evidence="13">DSM 9987</strain>
    </source>
</reference>
<dbReference type="CDD" id="cd12914">
    <property type="entry name" value="PDC1_DGC_like"/>
    <property type="match status" value="1"/>
</dbReference>
<keyword evidence="9" id="KW-1133">Transmembrane helix</keyword>
<dbReference type="Pfam" id="PF00072">
    <property type="entry name" value="Response_reg"/>
    <property type="match status" value="1"/>
</dbReference>